<keyword evidence="2" id="KW-1185">Reference proteome</keyword>
<evidence type="ECO:0008006" key="3">
    <source>
        <dbReference type="Google" id="ProtNLM"/>
    </source>
</evidence>
<accession>A0A1H7DQN7</accession>
<dbReference type="STRING" id="1144548.SAMN05443287_11658"/>
<proteinExistence type="predicted"/>
<protein>
    <recommendedName>
        <fullName evidence="3">Pre-peptidase C-terminal domain-containing protein</fullName>
    </recommendedName>
</protein>
<dbReference type="GO" id="GO:0005975">
    <property type="term" value="P:carbohydrate metabolic process"/>
    <property type="evidence" value="ECO:0007669"/>
    <property type="project" value="UniProtKB-ARBA"/>
</dbReference>
<name>A0A1H7DQN7_9ACTN</name>
<evidence type="ECO:0000313" key="2">
    <source>
        <dbReference type="Proteomes" id="UP000198707"/>
    </source>
</evidence>
<dbReference type="AlphaFoldDB" id="A0A1H7DQN7"/>
<dbReference type="Proteomes" id="UP000198707">
    <property type="component" value="Unassembled WGS sequence"/>
</dbReference>
<gene>
    <name evidence="1" type="ORF">SAMN05443287_11658</name>
</gene>
<organism evidence="1 2">
    <name type="scientific">Micromonospora phaseoli</name>
    <dbReference type="NCBI Taxonomy" id="1144548"/>
    <lineage>
        <taxon>Bacteria</taxon>
        <taxon>Bacillati</taxon>
        <taxon>Actinomycetota</taxon>
        <taxon>Actinomycetes</taxon>
        <taxon>Micromonosporales</taxon>
        <taxon>Micromonosporaceae</taxon>
        <taxon>Micromonospora</taxon>
    </lineage>
</organism>
<dbReference type="Gene3D" id="2.60.40.10">
    <property type="entry name" value="Immunoglobulins"/>
    <property type="match status" value="1"/>
</dbReference>
<reference evidence="2" key="1">
    <citation type="submission" date="2016-10" db="EMBL/GenBank/DDBJ databases">
        <authorList>
            <person name="Varghese N."/>
            <person name="Submissions S."/>
        </authorList>
    </citation>
    <scope>NUCLEOTIDE SEQUENCE [LARGE SCALE GENOMIC DNA]</scope>
    <source>
        <strain evidence="2">CGMCC 4.7038</strain>
    </source>
</reference>
<evidence type="ECO:0000313" key="1">
    <source>
        <dbReference type="EMBL" id="SEK04066.1"/>
    </source>
</evidence>
<dbReference type="RefSeq" id="WP_139218027.1">
    <property type="nucleotide sequence ID" value="NZ_BOPI01000018.1"/>
</dbReference>
<dbReference type="OrthoDB" id="574668at2"/>
<dbReference type="EMBL" id="FNYV01000016">
    <property type="protein sequence ID" value="SEK04066.1"/>
    <property type="molecule type" value="Genomic_DNA"/>
</dbReference>
<dbReference type="InterPro" id="IPR013783">
    <property type="entry name" value="Ig-like_fold"/>
</dbReference>
<sequence>MVSILAVPDPATARLAPVVVESSGVTVNGVPAVVSPVADDRLTITLPAGATSGPVVVTTPAGNGTSGADLYVARSPWRATDVEFTSRLLTGTPATAAVAVADRVALLTVAAPVGRRTSLVLTGSTFGSSTSNARVSIFRPDGSTAVSATGFGGAGIFLEPLPHPTAGAYSVLIDSQGSATGQVVVTAYDVPADVTVRAAADGSAVSVTTAVPGQNATVEVLGTAGQRLSVAVSGSTYGASGLQVGFRRPDGMTLVSGQLVSGSRFFDQFVLPSTGTYSIFIDPAKGATGKVDVAVFDISSDATAVAALDGTPATVTTTMPGQNATVTFTAPAGQRISVQVPNHTIGGTPQVSVRRPDGTTLVGGAGLYSSMLIEPFTIPAAGTYAVLIDPGTTATGSAVTRVYALPADDVMVATTMGGGAVTVESRGGSYFVEPSAPR</sequence>